<feature type="domain" description="HMG box" evidence="4">
    <location>
        <begin position="259"/>
        <end position="366"/>
    </location>
</feature>
<feature type="compositionally biased region" description="Basic and acidic residues" evidence="3">
    <location>
        <begin position="279"/>
        <end position="294"/>
    </location>
</feature>
<dbReference type="EMBL" id="HBIM01006974">
    <property type="protein sequence ID" value="CAE0408165.1"/>
    <property type="molecule type" value="Transcribed_RNA"/>
</dbReference>
<feature type="compositionally biased region" description="Acidic residues" evidence="3">
    <location>
        <begin position="394"/>
        <end position="403"/>
    </location>
</feature>
<evidence type="ECO:0000313" key="5">
    <source>
        <dbReference type="EMBL" id="CAE0408165.1"/>
    </source>
</evidence>
<dbReference type="Gene3D" id="1.10.30.10">
    <property type="entry name" value="High mobility group box domain"/>
    <property type="match status" value="1"/>
</dbReference>
<feature type="region of interest" description="Disordered" evidence="3">
    <location>
        <begin position="365"/>
        <end position="403"/>
    </location>
</feature>
<organism evidence="5">
    <name type="scientific">Amphora coffeiformis</name>
    <dbReference type="NCBI Taxonomy" id="265554"/>
    <lineage>
        <taxon>Eukaryota</taxon>
        <taxon>Sar</taxon>
        <taxon>Stramenopiles</taxon>
        <taxon>Ochrophyta</taxon>
        <taxon>Bacillariophyta</taxon>
        <taxon>Bacillariophyceae</taxon>
        <taxon>Bacillariophycidae</taxon>
        <taxon>Thalassiophysales</taxon>
        <taxon>Catenulaceae</taxon>
        <taxon>Amphora</taxon>
    </lineage>
</organism>
<feature type="compositionally biased region" description="Basic and acidic residues" evidence="3">
    <location>
        <begin position="17"/>
        <end position="32"/>
    </location>
</feature>
<dbReference type="AlphaFoldDB" id="A0A7S3L464"/>
<sequence>MMDRNRRDHKNLWSNHPLERGHQIEDLNEKQAEYSQGRYSRYSESYAYSGIHRSNGYSTQYSNNAAAEASAQDQNSNQQYPSYGYRTGGEYHGSHWLHGSSDGQNPSPLEPSQSYETFPPGESSGEVQSQTATTFSGQLDPLPLHCPNANELHEDSGARGRYAYQQDQQYYTTRQQQDIHMRMMQGQQSQQSWVQGGYSYHQHMPRMYYPDRSAIQQSYYGARPVSGSVPGPAHSALAAKANETFKKPQKRCRKDKDKPKRPLSAYNLFFKDEREKMIQELQEGDRVSKDSDKGDGEEEEKVGSKRRKAEPSDSKPSKKQKSVGFETMAKIIGAKWKNIDDESLQQYKKRAATEMERYREAMALYRKKRDGLDQDRDESEKSATKRSTEHCFAEAEDDDKEEE</sequence>
<feature type="DNA-binding region" description="HMG box" evidence="2">
    <location>
        <begin position="259"/>
        <end position="366"/>
    </location>
</feature>
<dbReference type="GO" id="GO:0005634">
    <property type="term" value="C:nucleus"/>
    <property type="evidence" value="ECO:0007669"/>
    <property type="project" value="UniProtKB-UniRule"/>
</dbReference>
<feature type="compositionally biased region" description="Polar residues" evidence="3">
    <location>
        <begin position="64"/>
        <end position="81"/>
    </location>
</feature>
<dbReference type="PANTHER" id="PTHR48112">
    <property type="entry name" value="HIGH MOBILITY GROUP PROTEIN DSP1"/>
    <property type="match status" value="1"/>
</dbReference>
<accession>A0A7S3L464</accession>
<proteinExistence type="predicted"/>
<dbReference type="InterPro" id="IPR036910">
    <property type="entry name" value="HMG_box_dom_sf"/>
</dbReference>
<gene>
    <name evidence="5" type="ORF">ACOF00016_LOCUS5937</name>
</gene>
<evidence type="ECO:0000256" key="1">
    <source>
        <dbReference type="ARBA" id="ARBA00023125"/>
    </source>
</evidence>
<feature type="region of interest" description="Disordered" evidence="3">
    <location>
        <begin position="241"/>
        <end position="266"/>
    </location>
</feature>
<dbReference type="InterPro" id="IPR009071">
    <property type="entry name" value="HMG_box_dom"/>
</dbReference>
<feature type="region of interest" description="Disordered" evidence="3">
    <location>
        <begin position="279"/>
        <end position="325"/>
    </location>
</feature>
<protein>
    <recommendedName>
        <fullName evidence="4">HMG box domain-containing protein</fullName>
    </recommendedName>
</protein>
<evidence type="ECO:0000256" key="2">
    <source>
        <dbReference type="PROSITE-ProRule" id="PRU00267"/>
    </source>
</evidence>
<feature type="region of interest" description="Disordered" evidence="3">
    <location>
        <begin position="1"/>
        <end position="38"/>
    </location>
</feature>
<dbReference type="InterPro" id="IPR050342">
    <property type="entry name" value="HMGB"/>
</dbReference>
<keyword evidence="2" id="KW-0539">Nucleus</keyword>
<keyword evidence="1 2" id="KW-0238">DNA-binding</keyword>
<dbReference type="PANTHER" id="PTHR48112:SF22">
    <property type="entry name" value="MITOCHONDRIAL TRANSCRIPTION FACTOR A, ISOFORM B"/>
    <property type="match status" value="1"/>
</dbReference>
<evidence type="ECO:0000259" key="4">
    <source>
        <dbReference type="PROSITE" id="PS50118"/>
    </source>
</evidence>
<dbReference type="PROSITE" id="PS50118">
    <property type="entry name" value="HMG_BOX_2"/>
    <property type="match status" value="1"/>
</dbReference>
<feature type="compositionally biased region" description="Polar residues" evidence="3">
    <location>
        <begin position="101"/>
        <end position="116"/>
    </location>
</feature>
<reference evidence="5" key="1">
    <citation type="submission" date="2021-01" db="EMBL/GenBank/DDBJ databases">
        <authorList>
            <person name="Corre E."/>
            <person name="Pelletier E."/>
            <person name="Niang G."/>
            <person name="Scheremetjew M."/>
            <person name="Finn R."/>
            <person name="Kale V."/>
            <person name="Holt S."/>
            <person name="Cochrane G."/>
            <person name="Meng A."/>
            <person name="Brown T."/>
            <person name="Cohen L."/>
        </authorList>
    </citation>
    <scope>NUCLEOTIDE SEQUENCE</scope>
    <source>
        <strain evidence="5">CCMP127</strain>
    </source>
</reference>
<feature type="compositionally biased region" description="Basic and acidic residues" evidence="3">
    <location>
        <begin position="370"/>
        <end position="393"/>
    </location>
</feature>
<feature type="region of interest" description="Disordered" evidence="3">
    <location>
        <begin position="64"/>
        <end position="132"/>
    </location>
</feature>
<dbReference type="SUPFAM" id="SSF47095">
    <property type="entry name" value="HMG-box"/>
    <property type="match status" value="1"/>
</dbReference>
<dbReference type="SMART" id="SM00398">
    <property type="entry name" value="HMG"/>
    <property type="match status" value="1"/>
</dbReference>
<evidence type="ECO:0000256" key="3">
    <source>
        <dbReference type="SAM" id="MobiDB-lite"/>
    </source>
</evidence>
<name>A0A7S3L464_9STRA</name>
<dbReference type="GO" id="GO:0003677">
    <property type="term" value="F:DNA binding"/>
    <property type="evidence" value="ECO:0007669"/>
    <property type="project" value="UniProtKB-UniRule"/>
</dbReference>